<dbReference type="InterPro" id="IPR014337">
    <property type="entry name" value="Ectoine_EhuB"/>
</dbReference>
<evidence type="ECO:0000313" key="4">
    <source>
        <dbReference type="Proteomes" id="UP000193553"/>
    </source>
</evidence>
<evidence type="ECO:0000256" key="1">
    <source>
        <dbReference type="ARBA" id="ARBA00022729"/>
    </source>
</evidence>
<dbReference type="GO" id="GO:0033294">
    <property type="term" value="F:ectoine binding"/>
    <property type="evidence" value="ECO:0007669"/>
    <property type="project" value="InterPro"/>
</dbReference>
<dbReference type="PANTHER" id="PTHR35936">
    <property type="entry name" value="MEMBRANE-BOUND LYTIC MUREIN TRANSGLYCOSYLASE F"/>
    <property type="match status" value="1"/>
</dbReference>
<sequence length="298" mass="31773">MRWKEAQMISRSDVLHPPMTGARRLLAVFIAGFTFASQTYSVSATTLDEAKLGGVIIAIANEPPWMKLDPDGTPSGLGPERDQAILQEVGVTKFTGQMMEFGAMIPAIQSKRATLSSSGALFVRPERCQAVVFSNPVSCGGEAFILPAALVGKVNSYRDVAEQSLKIGVCGGCTQQKLSIAAGVKAGNIVIFPDGTSGMKLLADKRIDLLAHDTATAAELQKRLSSPAVTQIIHVTDTKLSCAAAAFSKDSVELRDAYNVGLRKIIASGKYMEIMKKYGREDGADGIDKVTTEQLCTN</sequence>
<evidence type="ECO:0000259" key="2">
    <source>
        <dbReference type="SMART" id="SM00062"/>
    </source>
</evidence>
<dbReference type="EMBL" id="NAFI01000155">
    <property type="protein sequence ID" value="OSJ15364.1"/>
    <property type="molecule type" value="Genomic_DNA"/>
</dbReference>
<name>A0A1X3HBL3_9BRAD</name>
<dbReference type="AlphaFoldDB" id="A0A1X3HBL3"/>
<dbReference type="Proteomes" id="UP000193553">
    <property type="component" value="Unassembled WGS sequence"/>
</dbReference>
<feature type="domain" description="Solute-binding protein family 3/N-terminal" evidence="2">
    <location>
        <begin position="54"/>
        <end position="282"/>
    </location>
</feature>
<dbReference type="InterPro" id="IPR001638">
    <property type="entry name" value="Solute-binding_3/MltF_N"/>
</dbReference>
<keyword evidence="1" id="KW-0732">Signal</keyword>
<gene>
    <name evidence="3" type="ORF">BSZ18_07915</name>
</gene>
<dbReference type="GO" id="GO:0051470">
    <property type="term" value="P:ectoine transmembrane transport"/>
    <property type="evidence" value="ECO:0007669"/>
    <property type="project" value="InterPro"/>
</dbReference>
<dbReference type="NCBIfam" id="TIGR02995">
    <property type="entry name" value="ectoine_ehuB"/>
    <property type="match status" value="1"/>
</dbReference>
<comment type="caution">
    <text evidence="3">The sequence shown here is derived from an EMBL/GenBank/DDBJ whole genome shotgun (WGS) entry which is preliminary data.</text>
</comment>
<organism evidence="3 4">
    <name type="scientific">Bradyrhizobium canariense</name>
    <dbReference type="NCBI Taxonomy" id="255045"/>
    <lineage>
        <taxon>Bacteria</taxon>
        <taxon>Pseudomonadati</taxon>
        <taxon>Pseudomonadota</taxon>
        <taxon>Alphaproteobacteria</taxon>
        <taxon>Hyphomicrobiales</taxon>
        <taxon>Nitrobacteraceae</taxon>
        <taxon>Bradyrhizobium</taxon>
    </lineage>
</organism>
<dbReference type="SUPFAM" id="SSF53850">
    <property type="entry name" value="Periplasmic binding protein-like II"/>
    <property type="match status" value="1"/>
</dbReference>
<accession>A0A1X3HBL3</accession>
<dbReference type="Pfam" id="PF00497">
    <property type="entry name" value="SBP_bac_3"/>
    <property type="match status" value="1"/>
</dbReference>
<protein>
    <submittedName>
        <fullName evidence="3">Ectoine/hydroxyectoine ABC transporter substrate-binding protein EhuB</fullName>
    </submittedName>
</protein>
<reference evidence="3 4" key="1">
    <citation type="submission" date="2017-03" db="EMBL/GenBank/DDBJ databases">
        <title>Whole genome sequences of fourteen strains of Bradyrhizobium canariense and one strain of Bradyrhizobium japonicum isolated from Lupinus (Papilionoideae: Genisteae) species in Algeria.</title>
        <authorList>
            <person name="Crovadore J."/>
            <person name="Chekireb D."/>
            <person name="Brachmann A."/>
            <person name="Chablais R."/>
            <person name="Cochard B."/>
            <person name="Lefort F."/>
        </authorList>
    </citation>
    <scope>NUCLEOTIDE SEQUENCE [LARGE SCALE GENOMIC DNA]</scope>
    <source>
        <strain evidence="3 4">UBMA195</strain>
    </source>
</reference>
<dbReference type="SMART" id="SM00062">
    <property type="entry name" value="PBPb"/>
    <property type="match status" value="1"/>
</dbReference>
<proteinExistence type="predicted"/>
<dbReference type="Gene3D" id="3.40.190.10">
    <property type="entry name" value="Periplasmic binding protein-like II"/>
    <property type="match status" value="2"/>
</dbReference>
<evidence type="ECO:0000313" key="3">
    <source>
        <dbReference type="EMBL" id="OSJ15364.1"/>
    </source>
</evidence>
<dbReference type="PANTHER" id="PTHR35936:SF17">
    <property type="entry name" value="ARGININE-BINDING EXTRACELLULAR PROTEIN ARTP"/>
    <property type="match status" value="1"/>
</dbReference>